<protein>
    <recommendedName>
        <fullName evidence="3">YbjN domain-containing protein</fullName>
    </recommendedName>
</protein>
<gene>
    <name evidence="1" type="ORF">CW354_17550</name>
</gene>
<keyword evidence="2" id="KW-1185">Reference proteome</keyword>
<evidence type="ECO:0000313" key="1">
    <source>
        <dbReference type="EMBL" id="PQA86163.1"/>
    </source>
</evidence>
<proteinExistence type="predicted"/>
<sequence length="167" mass="18604">MSIELIRKPQQIANPLKALEAAAAGLEFEMERAGEYELHVMLPGVWRDIGLWFTWRPELATLQMGAPLDLKAPTGRVDEASRLVVMVNERLWIGHFDLWAEDHSIVYRNAALLTAEGGLDAVQGEALIRAASEAVDRFYPAFNFLIWGGKKPDDALRASLFETQGNA</sequence>
<accession>A0A2S7K0X3</accession>
<dbReference type="Proteomes" id="UP000239504">
    <property type="component" value="Unassembled WGS sequence"/>
</dbReference>
<dbReference type="CDD" id="cd17033">
    <property type="entry name" value="DR1245-like"/>
    <property type="match status" value="1"/>
</dbReference>
<evidence type="ECO:0000313" key="2">
    <source>
        <dbReference type="Proteomes" id="UP000239504"/>
    </source>
</evidence>
<name>A0A2S7K0X3_9PROT</name>
<evidence type="ECO:0008006" key="3">
    <source>
        <dbReference type="Google" id="ProtNLM"/>
    </source>
</evidence>
<comment type="caution">
    <text evidence="1">The sequence shown here is derived from an EMBL/GenBank/DDBJ whole genome shotgun (WGS) entry which is preliminary data.</text>
</comment>
<organism evidence="1 2">
    <name type="scientific">Hyphococcus luteus</name>
    <dbReference type="NCBI Taxonomy" id="2058213"/>
    <lineage>
        <taxon>Bacteria</taxon>
        <taxon>Pseudomonadati</taxon>
        <taxon>Pseudomonadota</taxon>
        <taxon>Alphaproteobacteria</taxon>
        <taxon>Parvularculales</taxon>
        <taxon>Parvularculaceae</taxon>
        <taxon>Hyphococcus</taxon>
    </lineage>
</organism>
<dbReference type="EMBL" id="PJCH01000015">
    <property type="protein sequence ID" value="PQA86163.1"/>
    <property type="molecule type" value="Genomic_DNA"/>
</dbReference>
<reference evidence="1 2" key="1">
    <citation type="submission" date="2017-12" db="EMBL/GenBank/DDBJ databases">
        <authorList>
            <person name="Hurst M.R.H."/>
        </authorList>
    </citation>
    <scope>NUCLEOTIDE SEQUENCE [LARGE SCALE GENOMIC DNA]</scope>
    <source>
        <strain evidence="1 2">SY-3-19</strain>
    </source>
</reference>
<dbReference type="RefSeq" id="WP_104831375.1">
    <property type="nucleotide sequence ID" value="NZ_PJCH01000015.1"/>
</dbReference>
<dbReference type="Pfam" id="PF10722">
    <property type="entry name" value="YbjN"/>
    <property type="match status" value="1"/>
</dbReference>
<dbReference type="InterPro" id="IPR019660">
    <property type="entry name" value="Put_sensory_transdc_reg_YbjN"/>
</dbReference>
<dbReference type="OrthoDB" id="9792176at2"/>
<dbReference type="AlphaFoldDB" id="A0A2S7K0X3"/>